<dbReference type="CDD" id="cd13237">
    <property type="entry name" value="PH2_FGD5_FGD6"/>
    <property type="match status" value="1"/>
</dbReference>
<dbReference type="InterPro" id="IPR051092">
    <property type="entry name" value="FYVE_RhoGEF_PH"/>
</dbReference>
<dbReference type="SUPFAM" id="SSF50729">
    <property type="entry name" value="PH domain-like"/>
    <property type="match status" value="1"/>
</dbReference>
<dbReference type="SMART" id="SM00233">
    <property type="entry name" value="PH"/>
    <property type="match status" value="1"/>
</dbReference>
<dbReference type="PROSITE" id="PS50003">
    <property type="entry name" value="PH_DOMAIN"/>
    <property type="match status" value="1"/>
</dbReference>
<evidence type="ECO:0000313" key="2">
    <source>
        <dbReference type="EMBL" id="MEQ2276277.1"/>
    </source>
</evidence>
<evidence type="ECO:0000259" key="1">
    <source>
        <dbReference type="PROSITE" id="PS50003"/>
    </source>
</evidence>
<dbReference type="InterPro" id="IPR001849">
    <property type="entry name" value="PH_domain"/>
</dbReference>
<gene>
    <name evidence="2" type="ORF">XENORESO_016935</name>
</gene>
<dbReference type="InterPro" id="IPR013083">
    <property type="entry name" value="Znf_RING/FYVE/PHD"/>
</dbReference>
<accession>A0ABV0X6V5</accession>
<protein>
    <recommendedName>
        <fullName evidence="1">PH domain-containing protein</fullName>
    </recommendedName>
</protein>
<dbReference type="Gene3D" id="2.30.29.30">
    <property type="entry name" value="Pleckstrin-homology domain (PH domain)/Phosphotyrosine-binding domain (PTB)"/>
    <property type="match status" value="1"/>
</dbReference>
<evidence type="ECO:0000313" key="3">
    <source>
        <dbReference type="Proteomes" id="UP001444071"/>
    </source>
</evidence>
<sequence length="163" mass="18647">VVCQSCSSNKHCLAYLKNQSARVCDQCFFILQQQRSKIVSSATLGSKTFTRKQKRIPAALKEVSANTDDSSMSGYLQRSTRNKKQGKRLWFVIKDKVLYTYAASEDVAALESQPLLGFVLKVDSSQKQQFKLYHKNTLYYIFRADDVQTAQRWINSFKEAVVL</sequence>
<name>A0ABV0X6V5_9TELE</name>
<dbReference type="PANTHER" id="PTHR12673">
    <property type="entry name" value="FACIOGENITAL DYSPLASIA PROTEIN"/>
    <property type="match status" value="1"/>
</dbReference>
<dbReference type="InterPro" id="IPR011993">
    <property type="entry name" value="PH-like_dom_sf"/>
</dbReference>
<dbReference type="Proteomes" id="UP001444071">
    <property type="component" value="Unassembled WGS sequence"/>
</dbReference>
<organism evidence="2 3">
    <name type="scientific">Xenotaenia resolanae</name>
    <dbReference type="NCBI Taxonomy" id="208358"/>
    <lineage>
        <taxon>Eukaryota</taxon>
        <taxon>Metazoa</taxon>
        <taxon>Chordata</taxon>
        <taxon>Craniata</taxon>
        <taxon>Vertebrata</taxon>
        <taxon>Euteleostomi</taxon>
        <taxon>Actinopterygii</taxon>
        <taxon>Neopterygii</taxon>
        <taxon>Teleostei</taxon>
        <taxon>Neoteleostei</taxon>
        <taxon>Acanthomorphata</taxon>
        <taxon>Ovalentaria</taxon>
        <taxon>Atherinomorphae</taxon>
        <taxon>Cyprinodontiformes</taxon>
        <taxon>Goodeidae</taxon>
        <taxon>Xenotaenia</taxon>
    </lineage>
</organism>
<dbReference type="Gene3D" id="3.30.40.10">
    <property type="entry name" value="Zinc/RING finger domain, C3HC4 (zinc finger)"/>
    <property type="match status" value="1"/>
</dbReference>
<dbReference type="PANTHER" id="PTHR12673:SF12">
    <property type="entry name" value="FYVE, RHOGEF AND PH DOMAIN-CONTAINING PROTEIN 6"/>
    <property type="match status" value="1"/>
</dbReference>
<dbReference type="Pfam" id="PF00169">
    <property type="entry name" value="PH"/>
    <property type="match status" value="1"/>
</dbReference>
<dbReference type="EMBL" id="JAHRIM010085755">
    <property type="protein sequence ID" value="MEQ2276277.1"/>
    <property type="molecule type" value="Genomic_DNA"/>
</dbReference>
<keyword evidence="3" id="KW-1185">Reference proteome</keyword>
<reference evidence="2 3" key="1">
    <citation type="submission" date="2021-06" db="EMBL/GenBank/DDBJ databases">
        <authorList>
            <person name="Palmer J.M."/>
        </authorList>
    </citation>
    <scope>NUCLEOTIDE SEQUENCE [LARGE SCALE GENOMIC DNA]</scope>
    <source>
        <strain evidence="2 3">XR_2019</strain>
        <tissue evidence="2">Muscle</tissue>
    </source>
</reference>
<feature type="domain" description="PH" evidence="1">
    <location>
        <begin position="69"/>
        <end position="162"/>
    </location>
</feature>
<proteinExistence type="predicted"/>
<comment type="caution">
    <text evidence="2">The sequence shown here is derived from an EMBL/GenBank/DDBJ whole genome shotgun (WGS) entry which is preliminary data.</text>
</comment>
<feature type="non-terminal residue" evidence="2">
    <location>
        <position position="1"/>
    </location>
</feature>